<evidence type="ECO:0000313" key="1">
    <source>
        <dbReference type="EMBL" id="VEI24696.1"/>
    </source>
</evidence>
<dbReference type="AlphaFoldDB" id="A0A7Z9A5L4"/>
<organism evidence="1 2">
    <name type="scientific">Rothia aeria</name>
    <dbReference type="NCBI Taxonomy" id="172042"/>
    <lineage>
        <taxon>Bacteria</taxon>
        <taxon>Bacillati</taxon>
        <taxon>Actinomycetota</taxon>
        <taxon>Actinomycetes</taxon>
        <taxon>Micrococcales</taxon>
        <taxon>Micrococcaceae</taxon>
        <taxon>Rothia</taxon>
    </lineage>
</organism>
<protein>
    <submittedName>
        <fullName evidence="1">Uncharacterized protein</fullName>
    </submittedName>
</protein>
<accession>A0A7Z9A5L4</accession>
<gene>
    <name evidence="1" type="ORF">NCTC10207_02211</name>
</gene>
<dbReference type="EMBL" id="LR134479">
    <property type="protein sequence ID" value="VEI24696.1"/>
    <property type="molecule type" value="Genomic_DNA"/>
</dbReference>
<name>A0A7Z9A5L4_9MICC</name>
<sequence>MKFEREDLATKKFDELNIFLTEKINENPLNTAKIILNTALKLRQPSDSYSENILFLKDLANFATLHKSNIKILELCINAIGEFGGASKDLTCKLFCYDFLKSFKNNGNKKIEYVANLLIMSIYPELLMQEPNYFKDAIYTSSLPPRKHTMDIFSIFISTQINKIEEENLSISVDIFERYSKSARRIFDKYKYQKLAETLSKYIKGKITLKSSELNSIAIDYAIKQTRKMKQF</sequence>
<dbReference type="RefSeq" id="WP_126500670.1">
    <property type="nucleotide sequence ID" value="NZ_CAURCD010000026.1"/>
</dbReference>
<reference evidence="1 2" key="1">
    <citation type="submission" date="2018-12" db="EMBL/GenBank/DDBJ databases">
        <authorList>
            <consortium name="Pathogen Informatics"/>
        </authorList>
    </citation>
    <scope>NUCLEOTIDE SEQUENCE [LARGE SCALE GENOMIC DNA]</scope>
    <source>
        <strain evidence="1 2">NCTC10207</strain>
    </source>
</reference>
<proteinExistence type="predicted"/>
<dbReference type="Proteomes" id="UP000282386">
    <property type="component" value="Chromosome"/>
</dbReference>
<evidence type="ECO:0000313" key="2">
    <source>
        <dbReference type="Proteomes" id="UP000282386"/>
    </source>
</evidence>